<gene>
    <name evidence="2" type="ORF">Bca52824_092108</name>
</gene>
<comment type="caution">
    <text evidence="2">The sequence shown here is derived from an EMBL/GenBank/DDBJ whole genome shotgun (WGS) entry which is preliminary data.</text>
</comment>
<keyword evidence="1" id="KW-1133">Transmembrane helix</keyword>
<name>A0A8X7NU12_BRACI</name>
<keyword evidence="3" id="KW-1185">Reference proteome</keyword>
<reference evidence="2 3" key="1">
    <citation type="submission" date="2020-02" db="EMBL/GenBank/DDBJ databases">
        <authorList>
            <person name="Ma Q."/>
            <person name="Huang Y."/>
            <person name="Song X."/>
            <person name="Pei D."/>
        </authorList>
    </citation>
    <scope>NUCLEOTIDE SEQUENCE [LARGE SCALE GENOMIC DNA]</scope>
    <source>
        <strain evidence="2">Sxm20200214</strain>
        <tissue evidence="2">Leaf</tissue>
    </source>
</reference>
<accession>A0A8X7NU12</accession>
<proteinExistence type="predicted"/>
<evidence type="ECO:0000256" key="1">
    <source>
        <dbReference type="SAM" id="Phobius"/>
    </source>
</evidence>
<keyword evidence="1" id="KW-0812">Transmembrane</keyword>
<evidence type="ECO:0000313" key="2">
    <source>
        <dbReference type="EMBL" id="KAG2238617.1"/>
    </source>
</evidence>
<dbReference type="Proteomes" id="UP000886595">
    <property type="component" value="Unassembled WGS sequence"/>
</dbReference>
<evidence type="ECO:0000313" key="3">
    <source>
        <dbReference type="Proteomes" id="UP000886595"/>
    </source>
</evidence>
<feature type="transmembrane region" description="Helical" evidence="1">
    <location>
        <begin position="15"/>
        <end position="31"/>
    </location>
</feature>
<organism evidence="2 3">
    <name type="scientific">Brassica carinata</name>
    <name type="common">Ethiopian mustard</name>
    <name type="synonym">Abyssinian cabbage</name>
    <dbReference type="NCBI Taxonomy" id="52824"/>
    <lineage>
        <taxon>Eukaryota</taxon>
        <taxon>Viridiplantae</taxon>
        <taxon>Streptophyta</taxon>
        <taxon>Embryophyta</taxon>
        <taxon>Tracheophyta</taxon>
        <taxon>Spermatophyta</taxon>
        <taxon>Magnoliopsida</taxon>
        <taxon>eudicotyledons</taxon>
        <taxon>Gunneridae</taxon>
        <taxon>Pentapetalae</taxon>
        <taxon>rosids</taxon>
        <taxon>malvids</taxon>
        <taxon>Brassicales</taxon>
        <taxon>Brassicaceae</taxon>
        <taxon>Brassiceae</taxon>
        <taxon>Brassica</taxon>
    </lineage>
</organism>
<sequence>MSIAFTQELSGQNPWIKMGLTIFFAILMALHEHRAKLKRNKMTAPNRLTVAWIFNSGYQYRLPYHPHPDYSAFPPPALPAPPPPDLLPIYSHNNK</sequence>
<dbReference type="EMBL" id="JAAMPC010001614">
    <property type="protein sequence ID" value="KAG2238617.1"/>
    <property type="molecule type" value="Genomic_DNA"/>
</dbReference>
<protein>
    <submittedName>
        <fullName evidence="2">Uncharacterized protein</fullName>
    </submittedName>
</protein>
<dbReference type="AlphaFoldDB" id="A0A8X7NU12"/>
<keyword evidence="1" id="KW-0472">Membrane</keyword>